<accession>A0A6V8PSZ5</accession>
<name>A0A6V8PSZ5_9ACTN</name>
<feature type="non-terminal residue" evidence="1">
    <location>
        <position position="1"/>
    </location>
</feature>
<protein>
    <submittedName>
        <fullName evidence="1">Uncharacterized protein</fullName>
    </submittedName>
</protein>
<evidence type="ECO:0000313" key="2">
    <source>
        <dbReference type="Proteomes" id="UP000568877"/>
    </source>
</evidence>
<sequence>FVVPGLKEEGGGSMVLVKRWRVEGT</sequence>
<reference evidence="1 2" key="1">
    <citation type="journal article" date="2020" name="Front. Microbiol.">
        <title>Single-cell genomics of novel Actinobacteria with the Wood-Ljungdahl pathway discovered in a serpentinizing system.</title>
        <authorList>
            <person name="Merino N."/>
            <person name="Kawai M."/>
            <person name="Boyd E.S."/>
            <person name="Colman D.R."/>
            <person name="McGlynn S.E."/>
            <person name="Nealson K.H."/>
            <person name="Kurokawa K."/>
            <person name="Hongoh Y."/>
        </authorList>
    </citation>
    <scope>NUCLEOTIDE SEQUENCE [LARGE SCALE GENOMIC DNA]</scope>
    <source>
        <strain evidence="1 2">S42</strain>
    </source>
</reference>
<dbReference type="Proteomes" id="UP000568877">
    <property type="component" value="Unassembled WGS sequence"/>
</dbReference>
<proteinExistence type="predicted"/>
<evidence type="ECO:0000313" key="1">
    <source>
        <dbReference type="EMBL" id="GFP34116.1"/>
    </source>
</evidence>
<organism evidence="1 2">
    <name type="scientific">Candidatus Hakubella thermalkaliphila</name>
    <dbReference type="NCBI Taxonomy" id="2754717"/>
    <lineage>
        <taxon>Bacteria</taxon>
        <taxon>Bacillati</taxon>
        <taxon>Actinomycetota</taxon>
        <taxon>Actinomycetota incertae sedis</taxon>
        <taxon>Candidatus Hakubellales</taxon>
        <taxon>Candidatus Hakubellaceae</taxon>
        <taxon>Candidatus Hakubella</taxon>
    </lineage>
</organism>
<dbReference type="AlphaFoldDB" id="A0A6V8PSZ5"/>
<dbReference type="EMBL" id="BLSA01000958">
    <property type="protein sequence ID" value="GFP34116.1"/>
    <property type="molecule type" value="Genomic_DNA"/>
</dbReference>
<gene>
    <name evidence="1" type="ORF">HKBW3S42_02456</name>
</gene>
<comment type="caution">
    <text evidence="1">The sequence shown here is derived from an EMBL/GenBank/DDBJ whole genome shotgun (WGS) entry which is preliminary data.</text>
</comment>